<evidence type="ECO:0000259" key="3">
    <source>
        <dbReference type="Pfam" id="PF12804"/>
    </source>
</evidence>
<evidence type="ECO:0000256" key="1">
    <source>
        <dbReference type="ARBA" id="ARBA00022679"/>
    </source>
</evidence>
<dbReference type="GO" id="GO:0016779">
    <property type="term" value="F:nucleotidyltransferase activity"/>
    <property type="evidence" value="ECO:0007669"/>
    <property type="project" value="UniProtKB-KW"/>
</dbReference>
<sequence>MKIVILAAGIGSRLGNPFPKPLTPLKNGKCIMEMQVNNLEETFDIDDINVVVGFKKDLIMERFPELTYIYNPFFDQTNTSKSLLKALRKNRDKSVLWLNGDVVFDVSLLSVLIPYINKNQSFVAVNTSKVADEEVKYTLKDNYIDKLSKTVKNGLGEAVGINFIAAKDIKSFITRLEECDDNDYFERGLELAIEKDDLKISAVDISDYNCMEVDFKEDLENANTLFRK</sequence>
<dbReference type="RefSeq" id="WP_072861982.1">
    <property type="nucleotide sequence ID" value="NZ_FQUX01000003.1"/>
</dbReference>
<proteinExistence type="predicted"/>
<dbReference type="SUPFAM" id="SSF53448">
    <property type="entry name" value="Nucleotide-diphospho-sugar transferases"/>
    <property type="match status" value="1"/>
</dbReference>
<feature type="domain" description="MobA-like NTP transferase" evidence="3">
    <location>
        <begin position="4"/>
        <end position="131"/>
    </location>
</feature>
<dbReference type="PANTHER" id="PTHR43584:SF8">
    <property type="entry name" value="N-ACETYLMURAMATE ALPHA-1-PHOSPHATE URIDYLYLTRANSFERASE"/>
    <property type="match status" value="1"/>
</dbReference>
<keyword evidence="5" id="KW-1185">Reference proteome</keyword>
<dbReference type="InterPro" id="IPR029044">
    <property type="entry name" value="Nucleotide-diphossugar_trans"/>
</dbReference>
<dbReference type="PANTHER" id="PTHR43584">
    <property type="entry name" value="NUCLEOTIDYL TRANSFERASE"/>
    <property type="match status" value="1"/>
</dbReference>
<dbReference type="CDD" id="cd02523">
    <property type="entry name" value="PC_cytidylyltransferase"/>
    <property type="match status" value="1"/>
</dbReference>
<dbReference type="Proteomes" id="UP000184406">
    <property type="component" value="Unassembled WGS sequence"/>
</dbReference>
<dbReference type="AlphaFoldDB" id="A0A1M5ATR0"/>
<dbReference type="GO" id="GO:0016301">
    <property type="term" value="F:kinase activity"/>
    <property type="evidence" value="ECO:0007669"/>
    <property type="project" value="UniProtKB-KW"/>
</dbReference>
<organism evidence="4 5">
    <name type="scientific">Arenibacter palladensis</name>
    <dbReference type="NCBI Taxonomy" id="237373"/>
    <lineage>
        <taxon>Bacteria</taxon>
        <taxon>Pseudomonadati</taxon>
        <taxon>Bacteroidota</taxon>
        <taxon>Flavobacteriia</taxon>
        <taxon>Flavobacteriales</taxon>
        <taxon>Flavobacteriaceae</taxon>
        <taxon>Arenibacter</taxon>
    </lineage>
</organism>
<reference evidence="5" key="1">
    <citation type="submission" date="2016-11" db="EMBL/GenBank/DDBJ databases">
        <authorList>
            <person name="Varghese N."/>
            <person name="Submissions S."/>
        </authorList>
    </citation>
    <scope>NUCLEOTIDE SEQUENCE [LARGE SCALE GENOMIC DNA]</scope>
    <source>
        <strain evidence="5">DSM 17539</strain>
    </source>
</reference>
<dbReference type="Gene3D" id="3.90.550.10">
    <property type="entry name" value="Spore Coat Polysaccharide Biosynthesis Protein SpsA, Chain A"/>
    <property type="match status" value="1"/>
</dbReference>
<dbReference type="InterPro" id="IPR025877">
    <property type="entry name" value="MobA-like_NTP_Trfase"/>
</dbReference>
<evidence type="ECO:0000256" key="2">
    <source>
        <dbReference type="ARBA" id="ARBA00022695"/>
    </source>
</evidence>
<name>A0A1M5ATR0_9FLAO</name>
<dbReference type="OrthoDB" id="9813880at2"/>
<dbReference type="InterPro" id="IPR050065">
    <property type="entry name" value="GlmU-like"/>
</dbReference>
<keyword evidence="1" id="KW-0808">Transferase</keyword>
<gene>
    <name evidence="4" type="ORF">SAMN03080594_103390</name>
</gene>
<protein>
    <submittedName>
        <fullName evidence="4">Choline kinase</fullName>
    </submittedName>
</protein>
<keyword evidence="2" id="KW-0548">Nucleotidyltransferase</keyword>
<evidence type="ECO:0000313" key="5">
    <source>
        <dbReference type="Proteomes" id="UP000184406"/>
    </source>
</evidence>
<dbReference type="EMBL" id="FQUX01000003">
    <property type="protein sequence ID" value="SHF33641.1"/>
    <property type="molecule type" value="Genomic_DNA"/>
</dbReference>
<dbReference type="Pfam" id="PF12804">
    <property type="entry name" value="NTP_transf_3"/>
    <property type="match status" value="1"/>
</dbReference>
<keyword evidence="4" id="KW-0418">Kinase</keyword>
<accession>A0A1M5ATR0</accession>
<evidence type="ECO:0000313" key="4">
    <source>
        <dbReference type="EMBL" id="SHF33641.1"/>
    </source>
</evidence>